<organism evidence="9 10">
    <name type="scientific">Actinocatenispora comari</name>
    <dbReference type="NCBI Taxonomy" id="2807577"/>
    <lineage>
        <taxon>Bacteria</taxon>
        <taxon>Bacillati</taxon>
        <taxon>Actinomycetota</taxon>
        <taxon>Actinomycetes</taxon>
        <taxon>Micromonosporales</taxon>
        <taxon>Micromonosporaceae</taxon>
        <taxon>Actinocatenispora</taxon>
    </lineage>
</organism>
<reference evidence="10" key="1">
    <citation type="journal article" date="2021" name="Int. J. Syst. Evol. Microbiol.">
        <title>Actinocatenispora comari sp. nov., an endophytic actinomycete isolated from aerial parts of Comarum salesowianum.</title>
        <authorList>
            <person name="Oyunbileg N."/>
            <person name="Iizaka Y."/>
            <person name="Hamada M."/>
            <person name="Davaapurev B.O."/>
            <person name="Fukumoto A."/>
            <person name="Tsetseg B."/>
            <person name="Kato F."/>
            <person name="Tamura T."/>
            <person name="Batkhuu J."/>
            <person name="Anzai Y."/>
        </authorList>
    </citation>
    <scope>NUCLEOTIDE SEQUENCE [LARGE SCALE GENOMIC DNA]</scope>
    <source>
        <strain evidence="10">NUM-2625</strain>
    </source>
</reference>
<evidence type="ECO:0000256" key="3">
    <source>
        <dbReference type="ARBA" id="ARBA00022723"/>
    </source>
</evidence>
<evidence type="ECO:0000256" key="7">
    <source>
        <dbReference type="SAM" id="MobiDB-lite"/>
    </source>
</evidence>
<dbReference type="PANTHER" id="PTHR12318">
    <property type="entry name" value="TESTOSTERONE-REGULATED PROTEIN RP2"/>
    <property type="match status" value="1"/>
</dbReference>
<dbReference type="AlphaFoldDB" id="A0A8J4AIA0"/>
<proteinExistence type="predicted"/>
<dbReference type="Gene3D" id="3.90.79.10">
    <property type="entry name" value="Nucleoside Triphosphate Pyrophosphohydrolase"/>
    <property type="match status" value="2"/>
</dbReference>
<gene>
    <name evidence="9" type="ORF">NUM_69780</name>
</gene>
<keyword evidence="4" id="KW-0378">Hydrolase</keyword>
<protein>
    <recommendedName>
        <fullName evidence="8">Nudix hydrolase domain-containing protein</fullName>
    </recommendedName>
</protein>
<dbReference type="PANTHER" id="PTHR12318:SF0">
    <property type="entry name" value="ACYL-COENZYME A DIPHOSPHATASE NUDT19"/>
    <property type="match status" value="1"/>
</dbReference>
<keyword evidence="3" id="KW-0479">Metal-binding</keyword>
<evidence type="ECO:0000313" key="9">
    <source>
        <dbReference type="EMBL" id="GIL31724.1"/>
    </source>
</evidence>
<feature type="region of interest" description="Disordered" evidence="7">
    <location>
        <begin position="160"/>
        <end position="187"/>
    </location>
</feature>
<evidence type="ECO:0000256" key="5">
    <source>
        <dbReference type="ARBA" id="ARBA00022842"/>
    </source>
</evidence>
<keyword evidence="6" id="KW-0464">Manganese</keyword>
<evidence type="ECO:0000313" key="10">
    <source>
        <dbReference type="Proteomes" id="UP000614996"/>
    </source>
</evidence>
<dbReference type="CDD" id="cd18870">
    <property type="entry name" value="NUDIX_AcylCoAdiphos_Nudt19"/>
    <property type="match status" value="1"/>
</dbReference>
<evidence type="ECO:0000256" key="2">
    <source>
        <dbReference type="ARBA" id="ARBA00001946"/>
    </source>
</evidence>
<dbReference type="EMBL" id="BOPO01000149">
    <property type="protein sequence ID" value="GIL31724.1"/>
    <property type="molecule type" value="Genomic_DNA"/>
</dbReference>
<name>A0A8J4AIA0_9ACTN</name>
<evidence type="ECO:0000256" key="4">
    <source>
        <dbReference type="ARBA" id="ARBA00022801"/>
    </source>
</evidence>
<keyword evidence="10" id="KW-1185">Reference proteome</keyword>
<feature type="compositionally biased region" description="Low complexity" evidence="7">
    <location>
        <begin position="163"/>
        <end position="187"/>
    </location>
</feature>
<dbReference type="SUPFAM" id="SSF55811">
    <property type="entry name" value="Nudix"/>
    <property type="match status" value="1"/>
</dbReference>
<dbReference type="InterPro" id="IPR015797">
    <property type="entry name" value="NUDIX_hydrolase-like_dom_sf"/>
</dbReference>
<dbReference type="PROSITE" id="PS51462">
    <property type="entry name" value="NUDIX"/>
    <property type="match status" value="1"/>
</dbReference>
<evidence type="ECO:0000256" key="1">
    <source>
        <dbReference type="ARBA" id="ARBA00001936"/>
    </source>
</evidence>
<dbReference type="RefSeq" id="WP_263975162.1">
    <property type="nucleotide sequence ID" value="NZ_BOPO01000149.1"/>
</dbReference>
<sequence>MRTEPIPAGLAEHARRFYAEGRTAVVPRRAATVVLLRDAPGGPEVFLVRRRTTMPFASGMYAFPGGSVDPRDGAEPTGGPWVGPDPESWARMLGLPGEVRAAREVVAAAVREMFEETGVLFAGSDADSLVGDVLLTAPPASADAAPSAGALGGDVVAATDSLGADADPPAGAGDTPPAGAGAIPPAGADVTSAAGDVAAEGWAAARLSLVEHRISLSELLAERRLSVRADLLHAWARWITPEFEPRRYDTFFFLAELPAGQTAREVGGEADRIAWVRPADALAGREAGELGMLPPTVAVLESLSGFDRVAAALAATAPSLAPVQPRLEWFEDGARLVL</sequence>
<dbReference type="GO" id="GO:0016818">
    <property type="term" value="F:hydrolase activity, acting on acid anhydrides, in phosphorus-containing anhydrides"/>
    <property type="evidence" value="ECO:0007669"/>
    <property type="project" value="InterPro"/>
</dbReference>
<comment type="cofactor">
    <cofactor evidence="1">
        <name>Mn(2+)</name>
        <dbReference type="ChEBI" id="CHEBI:29035"/>
    </cofactor>
</comment>
<keyword evidence="5" id="KW-0460">Magnesium</keyword>
<comment type="cofactor">
    <cofactor evidence="2">
        <name>Mg(2+)</name>
        <dbReference type="ChEBI" id="CHEBI:18420"/>
    </cofactor>
</comment>
<evidence type="ECO:0000256" key="6">
    <source>
        <dbReference type="ARBA" id="ARBA00023211"/>
    </source>
</evidence>
<feature type="domain" description="Nudix hydrolase" evidence="8">
    <location>
        <begin position="27"/>
        <end position="298"/>
    </location>
</feature>
<dbReference type="InterPro" id="IPR039121">
    <property type="entry name" value="NUDT19"/>
</dbReference>
<dbReference type="GO" id="GO:0046872">
    <property type="term" value="F:metal ion binding"/>
    <property type="evidence" value="ECO:0007669"/>
    <property type="project" value="UniProtKB-KW"/>
</dbReference>
<accession>A0A8J4AIA0</accession>
<dbReference type="Proteomes" id="UP000614996">
    <property type="component" value="Unassembled WGS sequence"/>
</dbReference>
<dbReference type="InterPro" id="IPR000086">
    <property type="entry name" value="NUDIX_hydrolase_dom"/>
</dbReference>
<comment type="caution">
    <text evidence="9">The sequence shown here is derived from an EMBL/GenBank/DDBJ whole genome shotgun (WGS) entry which is preliminary data.</text>
</comment>
<evidence type="ECO:0000259" key="8">
    <source>
        <dbReference type="PROSITE" id="PS51462"/>
    </source>
</evidence>